<evidence type="ECO:0000256" key="1">
    <source>
        <dbReference type="SAM" id="Phobius"/>
    </source>
</evidence>
<comment type="caution">
    <text evidence="2">The sequence shown here is derived from an EMBL/GenBank/DDBJ whole genome shotgun (WGS) entry which is preliminary data.</text>
</comment>
<sequence>MSNERKSLKKGDATSIIQDVEPELRISEPVNALQRFANMLDAVCGVEARGIERIPEEMREQAMTYCDYVHMFTILCLFGTVSGSVCTCYIFTLRPHSSL</sequence>
<keyword evidence="3" id="KW-1185">Reference proteome</keyword>
<evidence type="ECO:0000313" key="2">
    <source>
        <dbReference type="EMBL" id="KAG9189847.1"/>
    </source>
</evidence>
<name>A0AAD4FGY9_9PLEO</name>
<organism evidence="2 3">
    <name type="scientific">Alternaria panax</name>
    <dbReference type="NCBI Taxonomy" id="48097"/>
    <lineage>
        <taxon>Eukaryota</taxon>
        <taxon>Fungi</taxon>
        <taxon>Dikarya</taxon>
        <taxon>Ascomycota</taxon>
        <taxon>Pezizomycotina</taxon>
        <taxon>Dothideomycetes</taxon>
        <taxon>Pleosporomycetidae</taxon>
        <taxon>Pleosporales</taxon>
        <taxon>Pleosporineae</taxon>
        <taxon>Pleosporaceae</taxon>
        <taxon>Alternaria</taxon>
        <taxon>Alternaria sect. Panax</taxon>
    </lineage>
</organism>
<protein>
    <submittedName>
        <fullName evidence="2">Uncharacterized protein</fullName>
    </submittedName>
</protein>
<evidence type="ECO:0000313" key="3">
    <source>
        <dbReference type="Proteomes" id="UP001199106"/>
    </source>
</evidence>
<keyword evidence="1" id="KW-0472">Membrane</keyword>
<feature type="transmembrane region" description="Helical" evidence="1">
    <location>
        <begin position="68"/>
        <end position="92"/>
    </location>
</feature>
<gene>
    <name evidence="2" type="ORF">G6011_06715</name>
</gene>
<proteinExistence type="predicted"/>
<keyword evidence="1" id="KW-1133">Transmembrane helix</keyword>
<dbReference type="EMBL" id="JAANER010000005">
    <property type="protein sequence ID" value="KAG9189847.1"/>
    <property type="molecule type" value="Genomic_DNA"/>
</dbReference>
<reference evidence="2" key="1">
    <citation type="submission" date="2021-07" db="EMBL/GenBank/DDBJ databases">
        <title>Genome Resource of American Ginseng Black Spot Pathogen Alternaria panax.</title>
        <authorList>
            <person name="Qiu C."/>
            <person name="Wang W."/>
            <person name="Liu Z."/>
        </authorList>
    </citation>
    <scope>NUCLEOTIDE SEQUENCE</scope>
    <source>
        <strain evidence="2">BNCC115425</strain>
    </source>
</reference>
<accession>A0AAD4FGY9</accession>
<dbReference type="Proteomes" id="UP001199106">
    <property type="component" value="Unassembled WGS sequence"/>
</dbReference>
<keyword evidence="1" id="KW-0812">Transmembrane</keyword>
<dbReference type="AlphaFoldDB" id="A0AAD4FGY9"/>